<dbReference type="CDD" id="cd00886">
    <property type="entry name" value="MogA_MoaB"/>
    <property type="match status" value="1"/>
</dbReference>
<reference evidence="9" key="1">
    <citation type="submission" date="2020-02" db="EMBL/GenBank/DDBJ databases">
        <authorList>
            <person name="Meier V. D."/>
        </authorList>
    </citation>
    <scope>NUCLEOTIDE SEQUENCE</scope>
    <source>
        <strain evidence="9">AVDCRST_MAG87</strain>
    </source>
</reference>
<comment type="pathway">
    <text evidence="2 6">Cofactor biosynthesis; molybdopterin biosynthesis.</text>
</comment>
<evidence type="ECO:0000256" key="7">
    <source>
        <dbReference type="SAM" id="MobiDB-lite"/>
    </source>
</evidence>
<dbReference type="GO" id="GO:0006777">
    <property type="term" value="P:Mo-molybdopterin cofactor biosynthetic process"/>
    <property type="evidence" value="ECO:0007669"/>
    <property type="project" value="UniProtKB-UniRule"/>
</dbReference>
<evidence type="ECO:0000256" key="4">
    <source>
        <dbReference type="ARBA" id="ARBA00015262"/>
    </source>
</evidence>
<dbReference type="AlphaFoldDB" id="A0A6J4UM00"/>
<dbReference type="GO" id="GO:0005829">
    <property type="term" value="C:cytosol"/>
    <property type="evidence" value="ECO:0007669"/>
    <property type="project" value="TreeGrafter"/>
</dbReference>
<dbReference type="NCBIfam" id="TIGR00177">
    <property type="entry name" value="molyb_syn"/>
    <property type="match status" value="1"/>
</dbReference>
<dbReference type="PIRSF" id="PIRSF006443">
    <property type="entry name" value="MoaB"/>
    <property type="match status" value="1"/>
</dbReference>
<feature type="compositionally biased region" description="Basic and acidic residues" evidence="7">
    <location>
        <begin position="1"/>
        <end position="24"/>
    </location>
</feature>
<dbReference type="PANTHER" id="PTHR43232:SF2">
    <property type="entry name" value="MOLYBDENUM COFACTOR BIOSYNTHESIS PROTEIN B"/>
    <property type="match status" value="1"/>
</dbReference>
<dbReference type="SUPFAM" id="SSF53218">
    <property type="entry name" value="Molybdenum cofactor biosynthesis proteins"/>
    <property type="match status" value="1"/>
</dbReference>
<comment type="function">
    <text evidence="1 6">May be involved in the biosynthesis of molybdopterin.</text>
</comment>
<accession>A0A6J4UM00</accession>
<evidence type="ECO:0000256" key="2">
    <source>
        <dbReference type="ARBA" id="ARBA00005046"/>
    </source>
</evidence>
<dbReference type="InterPro" id="IPR036425">
    <property type="entry name" value="MoaB/Mog-like_dom_sf"/>
</dbReference>
<dbReference type="UniPathway" id="UPA00344"/>
<evidence type="ECO:0000256" key="5">
    <source>
        <dbReference type="ARBA" id="ARBA00023150"/>
    </source>
</evidence>
<dbReference type="PROSITE" id="PS01078">
    <property type="entry name" value="MOCF_BIOSYNTHESIS_1"/>
    <property type="match status" value="1"/>
</dbReference>
<dbReference type="SMART" id="SM00852">
    <property type="entry name" value="MoCF_biosynth"/>
    <property type="match status" value="1"/>
</dbReference>
<sequence length="182" mass="19493">MSAHSSRDDATRSRSPSTEDHRADAPTSVRCAVLTISDTRTAETDRSGELVRQSLRWRGHDIIAYEIVPDDVSRIIDLLQEWIATPDIQAIITNGGTGIAGRDNTYEAIVSLLDKQLQGFGEIFRMLSYGEIGAAAMLSRAVAGVAAGTAIFSVPGSSNAVTLAMEKLIGPEIGHVVLELTK</sequence>
<dbReference type="InterPro" id="IPR008284">
    <property type="entry name" value="MoCF_biosynth_CS"/>
</dbReference>
<evidence type="ECO:0000256" key="1">
    <source>
        <dbReference type="ARBA" id="ARBA00003487"/>
    </source>
</evidence>
<comment type="similarity">
    <text evidence="3 6">Belongs to the MoaB/Mog family.</text>
</comment>
<feature type="region of interest" description="Disordered" evidence="7">
    <location>
        <begin position="1"/>
        <end position="26"/>
    </location>
</feature>
<name>A0A6J4UM00_9BACT</name>
<dbReference type="Pfam" id="PF00994">
    <property type="entry name" value="MoCF_biosynth"/>
    <property type="match status" value="1"/>
</dbReference>
<evidence type="ECO:0000256" key="6">
    <source>
        <dbReference type="PIRNR" id="PIRNR006443"/>
    </source>
</evidence>
<keyword evidence="5 6" id="KW-0501">Molybdenum cofactor biosynthesis</keyword>
<proteinExistence type="inferred from homology"/>
<dbReference type="Gene3D" id="3.40.980.10">
    <property type="entry name" value="MoaB/Mog-like domain"/>
    <property type="match status" value="1"/>
</dbReference>
<dbReference type="EMBL" id="CADCWJ010000202">
    <property type="protein sequence ID" value="CAA9550806.1"/>
    <property type="molecule type" value="Genomic_DNA"/>
</dbReference>
<organism evidence="9">
    <name type="scientific">uncultured Thermomicrobiales bacterium</name>
    <dbReference type="NCBI Taxonomy" id="1645740"/>
    <lineage>
        <taxon>Bacteria</taxon>
        <taxon>Pseudomonadati</taxon>
        <taxon>Thermomicrobiota</taxon>
        <taxon>Thermomicrobia</taxon>
        <taxon>Thermomicrobiales</taxon>
        <taxon>environmental samples</taxon>
    </lineage>
</organism>
<dbReference type="InterPro" id="IPR001453">
    <property type="entry name" value="MoaB/Mog_dom"/>
</dbReference>
<dbReference type="InterPro" id="IPR012245">
    <property type="entry name" value="MoaB"/>
</dbReference>
<gene>
    <name evidence="9" type="ORF">AVDCRST_MAG87-846</name>
</gene>
<evidence type="ECO:0000259" key="8">
    <source>
        <dbReference type="SMART" id="SM00852"/>
    </source>
</evidence>
<protein>
    <recommendedName>
        <fullName evidence="4 6">Molybdenum cofactor biosynthesis protein B</fullName>
    </recommendedName>
</protein>
<dbReference type="FunFam" id="3.40.980.10:FF:000006">
    <property type="entry name" value="Molybdenum cofactor biosynthesis protein B"/>
    <property type="match status" value="1"/>
</dbReference>
<evidence type="ECO:0000313" key="9">
    <source>
        <dbReference type="EMBL" id="CAA9550806.1"/>
    </source>
</evidence>
<feature type="domain" description="MoaB/Mog" evidence="8">
    <location>
        <begin position="32"/>
        <end position="176"/>
    </location>
</feature>
<dbReference type="PANTHER" id="PTHR43232">
    <property type="entry name" value="MOLYBDENUM COFACTOR BIOSYNTHESIS PROTEIN B"/>
    <property type="match status" value="1"/>
</dbReference>
<evidence type="ECO:0000256" key="3">
    <source>
        <dbReference type="ARBA" id="ARBA00006112"/>
    </source>
</evidence>